<proteinExistence type="predicted"/>
<evidence type="ECO:0000313" key="1">
    <source>
        <dbReference type="EMBL" id="SVC99210.1"/>
    </source>
</evidence>
<dbReference type="AlphaFoldDB" id="A0A382RP64"/>
<gene>
    <name evidence="1" type="ORF">METZ01_LOCUS352064</name>
</gene>
<protein>
    <submittedName>
        <fullName evidence="1">Uncharacterized protein</fullName>
    </submittedName>
</protein>
<accession>A0A382RP64</accession>
<name>A0A382RP64_9ZZZZ</name>
<dbReference type="EMBL" id="UINC01123023">
    <property type="protein sequence ID" value="SVC99210.1"/>
    <property type="molecule type" value="Genomic_DNA"/>
</dbReference>
<organism evidence="1">
    <name type="scientific">marine metagenome</name>
    <dbReference type="NCBI Taxonomy" id="408172"/>
    <lineage>
        <taxon>unclassified sequences</taxon>
        <taxon>metagenomes</taxon>
        <taxon>ecological metagenomes</taxon>
    </lineage>
</organism>
<reference evidence="1" key="1">
    <citation type="submission" date="2018-05" db="EMBL/GenBank/DDBJ databases">
        <authorList>
            <person name="Lanie J.A."/>
            <person name="Ng W.-L."/>
            <person name="Kazmierczak K.M."/>
            <person name="Andrzejewski T.M."/>
            <person name="Davidsen T.M."/>
            <person name="Wayne K.J."/>
            <person name="Tettelin H."/>
            <person name="Glass J.I."/>
            <person name="Rusch D."/>
            <person name="Podicherti R."/>
            <person name="Tsui H.-C.T."/>
            <person name="Winkler M.E."/>
        </authorList>
    </citation>
    <scope>NUCLEOTIDE SEQUENCE</scope>
</reference>
<sequence length="52" mass="6072">MEWTDCLTMEELNFKKPESWDAKDFIFSSKYYCPICATPEDGTCQVLKEEGI</sequence>